<feature type="transmembrane region" description="Helical" evidence="1">
    <location>
        <begin position="270"/>
        <end position="289"/>
    </location>
</feature>
<dbReference type="AlphaFoldDB" id="A0A562PH56"/>
<dbReference type="Proteomes" id="UP000315112">
    <property type="component" value="Unassembled WGS sequence"/>
</dbReference>
<gene>
    <name evidence="3" type="ORF">GO485_28615</name>
    <name evidence="4" type="ORF">IP92_04818</name>
</gene>
<dbReference type="GO" id="GO:0016020">
    <property type="term" value="C:membrane"/>
    <property type="evidence" value="ECO:0007669"/>
    <property type="project" value="TreeGrafter"/>
</dbReference>
<feature type="transmembrane region" description="Helical" evidence="1">
    <location>
        <begin position="309"/>
        <end position="329"/>
    </location>
</feature>
<evidence type="ECO:0000313" key="4">
    <source>
        <dbReference type="EMBL" id="TWI43764.1"/>
    </source>
</evidence>
<protein>
    <submittedName>
        <fullName evidence="3">Acyltransferase family protein</fullName>
    </submittedName>
    <submittedName>
        <fullName evidence="4">Peptidoglycan/LPS O-acetylase OafA/YrhL</fullName>
    </submittedName>
</protein>
<feature type="transmembrane region" description="Helical" evidence="1">
    <location>
        <begin position="140"/>
        <end position="159"/>
    </location>
</feature>
<evidence type="ECO:0000313" key="3">
    <source>
        <dbReference type="EMBL" id="QGZ42608.1"/>
    </source>
</evidence>
<reference evidence="4" key="2">
    <citation type="submission" date="2019-07" db="EMBL/GenBank/DDBJ databases">
        <authorList>
            <person name="Whitman W."/>
            <person name="Huntemann M."/>
            <person name="Clum A."/>
            <person name="Pillay M."/>
            <person name="Palaniappan K."/>
            <person name="Varghese N."/>
            <person name="Mikhailova N."/>
            <person name="Stamatis D."/>
            <person name="Reddy T."/>
            <person name="Daum C."/>
            <person name="Shapiro N."/>
            <person name="Ivanova N."/>
            <person name="Kyrpides N."/>
            <person name="Woyke T."/>
        </authorList>
    </citation>
    <scope>NUCLEOTIDE SEQUENCE</scope>
    <source>
        <strain evidence="4">CGMCC 1.10685</strain>
    </source>
</reference>
<dbReference type="OrthoDB" id="9814807at2"/>
<dbReference type="RefSeq" id="WP_145880044.1">
    <property type="nucleotide sequence ID" value="NZ_CP046904.1"/>
</dbReference>
<evidence type="ECO:0000313" key="6">
    <source>
        <dbReference type="Proteomes" id="UP000437862"/>
    </source>
</evidence>
<dbReference type="Pfam" id="PF01757">
    <property type="entry name" value="Acyl_transf_3"/>
    <property type="match status" value="1"/>
</dbReference>
<dbReference type="PANTHER" id="PTHR23028">
    <property type="entry name" value="ACETYLTRANSFERASE"/>
    <property type="match status" value="1"/>
</dbReference>
<feature type="domain" description="Acyltransferase 3" evidence="2">
    <location>
        <begin position="5"/>
        <end position="326"/>
    </location>
</feature>
<dbReference type="Proteomes" id="UP000437862">
    <property type="component" value="Chromosome"/>
</dbReference>
<evidence type="ECO:0000256" key="1">
    <source>
        <dbReference type="SAM" id="Phobius"/>
    </source>
</evidence>
<accession>A0A562PH56</accession>
<keyword evidence="1" id="KW-0472">Membrane</keyword>
<dbReference type="EMBL" id="VLKW01000011">
    <property type="protein sequence ID" value="TWI43764.1"/>
    <property type="molecule type" value="Genomic_DNA"/>
</dbReference>
<reference evidence="3 6" key="3">
    <citation type="submission" date="2019-12" db="EMBL/GenBank/DDBJ databases">
        <title>Draft Genome Sequences of Six Type Strains of the Genus Massilia.</title>
        <authorList>
            <person name="Miess H."/>
            <person name="Frediansyah A."/>
            <person name="Goeker M."/>
            <person name="Gross H."/>
        </authorList>
    </citation>
    <scope>NUCLEOTIDE SEQUENCE [LARGE SCALE GENOMIC DNA]</scope>
    <source>
        <strain evidence="3 6">DSM 26639</strain>
    </source>
</reference>
<feature type="transmembrane region" description="Helical" evidence="1">
    <location>
        <begin position="7"/>
        <end position="28"/>
    </location>
</feature>
<reference evidence="4 5" key="1">
    <citation type="journal article" date="2015" name="Stand. Genomic Sci.">
        <title>Genomic Encyclopedia of Bacterial and Archaeal Type Strains, Phase III: the genomes of soil and plant-associated and newly described type strains.</title>
        <authorList>
            <person name="Whitman W.B."/>
            <person name="Woyke T."/>
            <person name="Klenk H.P."/>
            <person name="Zhou Y."/>
            <person name="Lilburn T.G."/>
            <person name="Beck B.J."/>
            <person name="De Vos P."/>
            <person name="Vandamme P."/>
            <person name="Eisen J.A."/>
            <person name="Garrity G."/>
            <person name="Hugenholtz P."/>
            <person name="Kyrpides N.C."/>
        </authorList>
    </citation>
    <scope>NUCLEOTIDE SEQUENCE [LARGE SCALE GENOMIC DNA]</scope>
    <source>
        <strain evidence="4 5">CGMCC 1.10685</strain>
    </source>
</reference>
<evidence type="ECO:0000259" key="2">
    <source>
        <dbReference type="Pfam" id="PF01757"/>
    </source>
</evidence>
<dbReference type="EMBL" id="CP046904">
    <property type="protein sequence ID" value="QGZ42608.1"/>
    <property type="molecule type" value="Genomic_DNA"/>
</dbReference>
<evidence type="ECO:0000313" key="5">
    <source>
        <dbReference type="Proteomes" id="UP000315112"/>
    </source>
</evidence>
<organism evidence="4 5">
    <name type="scientific">Pseudoduganella flava</name>
    <dbReference type="NCBI Taxonomy" id="871742"/>
    <lineage>
        <taxon>Bacteria</taxon>
        <taxon>Pseudomonadati</taxon>
        <taxon>Pseudomonadota</taxon>
        <taxon>Betaproteobacteria</taxon>
        <taxon>Burkholderiales</taxon>
        <taxon>Oxalobacteraceae</taxon>
        <taxon>Telluria group</taxon>
        <taxon>Pseudoduganella</taxon>
    </lineage>
</organism>
<dbReference type="InterPro" id="IPR002656">
    <property type="entry name" value="Acyl_transf_3_dom"/>
</dbReference>
<keyword evidence="1" id="KW-1133">Transmembrane helix</keyword>
<feature type="transmembrane region" description="Helical" evidence="1">
    <location>
        <begin position="166"/>
        <end position="184"/>
    </location>
</feature>
<dbReference type="InterPro" id="IPR050879">
    <property type="entry name" value="Acyltransferase_3"/>
</dbReference>
<feature type="transmembrane region" description="Helical" evidence="1">
    <location>
        <begin position="48"/>
        <end position="70"/>
    </location>
</feature>
<feature type="transmembrane region" description="Helical" evidence="1">
    <location>
        <begin position="91"/>
        <end position="109"/>
    </location>
</feature>
<keyword evidence="1" id="KW-0812">Transmembrane</keyword>
<dbReference type="PANTHER" id="PTHR23028:SF131">
    <property type="entry name" value="BLR2367 PROTEIN"/>
    <property type="match status" value="1"/>
</dbReference>
<keyword evidence="6" id="KW-1185">Reference proteome</keyword>
<name>A0A562PH56_9BURK</name>
<proteinExistence type="predicted"/>
<dbReference type="GO" id="GO:0016747">
    <property type="term" value="F:acyltransferase activity, transferring groups other than amino-acyl groups"/>
    <property type="evidence" value="ECO:0007669"/>
    <property type="project" value="InterPro"/>
</dbReference>
<feature type="transmembrane region" description="Helical" evidence="1">
    <location>
        <begin position="218"/>
        <end position="235"/>
    </location>
</feature>
<feature type="transmembrane region" description="Helical" evidence="1">
    <location>
        <begin position="190"/>
        <end position="211"/>
    </location>
</feature>
<dbReference type="GO" id="GO:0000271">
    <property type="term" value="P:polysaccharide biosynthetic process"/>
    <property type="evidence" value="ECO:0007669"/>
    <property type="project" value="TreeGrafter"/>
</dbReference>
<keyword evidence="3" id="KW-0012">Acyltransferase</keyword>
<keyword evidence="3" id="KW-0808">Transferase</keyword>
<sequence>MLDTLQAARALASLCVLLFHLSIMMGVARYGGVAAFSDVTASLGGVRFFFVLSGFILLIAHARDIAPVAAPLRTRLAAWRHYLWRRCIRIYPLYWLYTLVFTGLVLLGTGTEARIPDNLADWVTSLTLIRFTPAQPPFPVAWSLFHEMAFYVVFSVLVLNRRAGIACFAVWSVICLAFYGYAPVEGRTAWAVYTGAYNLYFVLGMGAWWLWRRGGTGTVELLAGAGVVAVAAVLVRMHQPGYLLMMGGFALLLAGAAKRERAGRVRVPRWLVAIGNASYSLYLIHEHVAGVLLKVAMRSGLYQYAGPHATYLVVVAGTTLGGITAYRLIERPLLSLLRRTERKPVPVVAAPAAAGGSAL</sequence>
<feature type="transmembrane region" description="Helical" evidence="1">
    <location>
        <begin position="241"/>
        <end position="258"/>
    </location>
</feature>